<keyword evidence="1 3" id="KW-0732">Signal</keyword>
<keyword evidence="2 5" id="KW-0456">Lyase</keyword>
<dbReference type="SUPFAM" id="SSF48230">
    <property type="entry name" value="Chondroitin AC/alginate lyase"/>
    <property type="match status" value="1"/>
</dbReference>
<dbReference type="Gene3D" id="1.50.10.100">
    <property type="entry name" value="Chondroitin AC/alginate lyase"/>
    <property type="match status" value="1"/>
</dbReference>
<accession>A0A6M2BRB8</accession>
<evidence type="ECO:0000313" key="6">
    <source>
        <dbReference type="Proteomes" id="UP000472676"/>
    </source>
</evidence>
<protein>
    <submittedName>
        <fullName evidence="5">Mannuronate-specific alginate lyase</fullName>
        <ecNumber evidence="5">4.2.2.3</ecNumber>
    </submittedName>
</protein>
<evidence type="ECO:0000256" key="1">
    <source>
        <dbReference type="ARBA" id="ARBA00022729"/>
    </source>
</evidence>
<dbReference type="AlphaFoldDB" id="A0A6M2BRB8"/>
<dbReference type="EC" id="4.2.2.3" evidence="5"/>
<sequence>MRRLALGSAVIVGCAIGPALADRLVPPPGYDAPVSHSGKSEPCPAAPPPFAGTLDFPSKYEGSDSARDTLNEDADRRYKMLTAPITTMEKGATRLVDAYMDSGSPQTLDCVLGWYGSWADADALLGPAANHTGKSMRKWALASLSGAWLRLQFSSSQPLAAQAQRAATIEAWLGRIATQVRSEWSEDDPLSKINNHYYWAAWAVMATSVVTDRRDLFDWASGMYAIFARQVDADGYLPNEIKRQTRAAGYQVYAVTPVAMLAAFGKANHVDLASEGHDALQRAAERAVGAYDDPRAYEARTGKRQVLEGADEQRSKLAWLEAYCWTVPCTGAPAEKLASLRPLKNTRLGGDQTAIYR</sequence>
<gene>
    <name evidence="5" type="ORF">G7Y85_07700</name>
</gene>
<evidence type="ECO:0000256" key="2">
    <source>
        <dbReference type="ARBA" id="ARBA00023239"/>
    </source>
</evidence>
<feature type="domain" description="Alginate lyase" evidence="4">
    <location>
        <begin position="55"/>
        <end position="295"/>
    </location>
</feature>
<dbReference type="InterPro" id="IPR008397">
    <property type="entry name" value="Alginate_lyase_dom"/>
</dbReference>
<reference evidence="5 6" key="1">
    <citation type="journal article" date="2014" name="Int. J. Syst. Evol. Microbiol.">
        <title>Solimonas terrae sp. nov., isolated from soil.</title>
        <authorList>
            <person name="Kim S.J."/>
            <person name="Moon J.Y."/>
            <person name="Weon H.Y."/>
            <person name="Ahn J.H."/>
            <person name="Chen W.M."/>
            <person name="Kwon S.W."/>
        </authorList>
    </citation>
    <scope>NUCLEOTIDE SEQUENCE [LARGE SCALE GENOMIC DNA]</scope>
    <source>
        <strain evidence="5 6">KIS83-12</strain>
    </source>
</reference>
<dbReference type="GO" id="GO:0045135">
    <property type="term" value="F:poly(beta-D-mannuronate) lyase activity"/>
    <property type="evidence" value="ECO:0007669"/>
    <property type="project" value="UniProtKB-EC"/>
</dbReference>
<keyword evidence="6" id="KW-1185">Reference proteome</keyword>
<dbReference type="NCBIfam" id="NF001467">
    <property type="entry name" value="PRK00325.1-2"/>
    <property type="match status" value="1"/>
</dbReference>
<evidence type="ECO:0000256" key="3">
    <source>
        <dbReference type="SAM" id="SignalP"/>
    </source>
</evidence>
<dbReference type="InterPro" id="IPR008929">
    <property type="entry name" value="Chondroitin_lyas"/>
</dbReference>
<dbReference type="Proteomes" id="UP000472676">
    <property type="component" value="Unassembled WGS sequence"/>
</dbReference>
<feature type="chain" id="PRO_5026777681" evidence="3">
    <location>
        <begin position="22"/>
        <end position="357"/>
    </location>
</feature>
<dbReference type="Pfam" id="PF05426">
    <property type="entry name" value="Alginate_lyase"/>
    <property type="match status" value="1"/>
</dbReference>
<name>A0A6M2BRB8_9GAMM</name>
<proteinExistence type="predicted"/>
<organism evidence="5 6">
    <name type="scientific">Solimonas terrae</name>
    <dbReference type="NCBI Taxonomy" id="1396819"/>
    <lineage>
        <taxon>Bacteria</taxon>
        <taxon>Pseudomonadati</taxon>
        <taxon>Pseudomonadota</taxon>
        <taxon>Gammaproteobacteria</taxon>
        <taxon>Nevskiales</taxon>
        <taxon>Nevskiaceae</taxon>
        <taxon>Solimonas</taxon>
    </lineage>
</organism>
<dbReference type="GO" id="GO:0042597">
    <property type="term" value="C:periplasmic space"/>
    <property type="evidence" value="ECO:0007669"/>
    <property type="project" value="InterPro"/>
</dbReference>
<feature type="signal peptide" evidence="3">
    <location>
        <begin position="1"/>
        <end position="21"/>
    </location>
</feature>
<comment type="caution">
    <text evidence="5">The sequence shown here is derived from an EMBL/GenBank/DDBJ whole genome shotgun (WGS) entry which is preliminary data.</text>
</comment>
<evidence type="ECO:0000313" key="5">
    <source>
        <dbReference type="EMBL" id="NGY04643.1"/>
    </source>
</evidence>
<evidence type="ECO:0000259" key="4">
    <source>
        <dbReference type="Pfam" id="PF05426"/>
    </source>
</evidence>
<dbReference type="EMBL" id="JAAMOW010000003">
    <property type="protein sequence ID" value="NGY04643.1"/>
    <property type="molecule type" value="Genomic_DNA"/>
</dbReference>